<evidence type="ECO:0000256" key="5">
    <source>
        <dbReference type="ARBA" id="ARBA00023002"/>
    </source>
</evidence>
<keyword evidence="5 6" id="KW-0560">Oxidoreductase</keyword>
<sequence>MYNEELTQFRAETVAWLEANCPQSQRQPIVRDQQIWGGRRRVFPSAEAQQWFEACRDKGYTAPEWPSEYGGGGLSSAQAKVLQQEMARMRCRPPLYCQGLWMLGPALLVYGNEAQKREHLGAICRGEIRWAQGYSEPSAGSDLANLKTKAEDCGDHFLVNGTKIWTTKADEADWIFCLVRTSDTTPKQAGISFLLIDMETEGVSTSPIPLISGESEFCQTFFDSVKVPKANLVGELNGGWAVAKELLKHERKMMAAFEGMLEKPAMELLELAQHAVGVDDSGALADDELRSDIARHLMRETAMGQLGERIYRQGKAKQSDPRLPLLMKYLGTSEAQTKDELILRALGDEGLSMDDPTVSLGLRKMVKQWAFNKSLTIAGGTSEVQLNIIAKRALGMPSAEGKS</sequence>
<dbReference type="PANTHER" id="PTHR43292:SF3">
    <property type="entry name" value="ACYL-COA DEHYDROGENASE FADE29"/>
    <property type="match status" value="1"/>
</dbReference>
<protein>
    <submittedName>
        <fullName evidence="10">Acyl-CoA dehydrogenase</fullName>
    </submittedName>
</protein>
<dbReference type="InterPro" id="IPR006091">
    <property type="entry name" value="Acyl-CoA_Oxase/DH_mid-dom"/>
</dbReference>
<dbReference type="InterPro" id="IPR036250">
    <property type="entry name" value="AcylCo_DH-like_C"/>
</dbReference>
<dbReference type="InterPro" id="IPR037069">
    <property type="entry name" value="AcylCoA_DH/ox_N_sf"/>
</dbReference>
<keyword evidence="4 6" id="KW-0274">FAD</keyword>
<dbReference type="Gene3D" id="2.40.110.10">
    <property type="entry name" value="Butyryl-CoA Dehydrogenase, subunit A, domain 2"/>
    <property type="match status" value="1"/>
</dbReference>
<evidence type="ECO:0000313" key="10">
    <source>
        <dbReference type="EMBL" id="UZP74544.1"/>
    </source>
</evidence>
<reference evidence="10 11" key="1">
    <citation type="submission" date="2019-02" db="EMBL/GenBank/DDBJ databases">
        <title>Halieaceae_genomes.</title>
        <authorList>
            <person name="Li S.-H."/>
        </authorList>
    </citation>
    <scope>NUCLEOTIDE SEQUENCE [LARGE SCALE GENOMIC DNA]</scope>
    <source>
        <strain evidence="10 11">JH123</strain>
    </source>
</reference>
<dbReference type="SUPFAM" id="SSF47203">
    <property type="entry name" value="Acyl-CoA dehydrogenase C-terminal domain-like"/>
    <property type="match status" value="1"/>
</dbReference>
<feature type="domain" description="Acyl-CoA dehydrogenase/oxidase N-terminal" evidence="9">
    <location>
        <begin position="39"/>
        <end position="127"/>
    </location>
</feature>
<dbReference type="InterPro" id="IPR052161">
    <property type="entry name" value="Mycobact_Acyl-CoA_DH"/>
</dbReference>
<evidence type="ECO:0000256" key="6">
    <source>
        <dbReference type="RuleBase" id="RU362125"/>
    </source>
</evidence>
<evidence type="ECO:0000313" key="11">
    <source>
        <dbReference type="Proteomes" id="UP001317963"/>
    </source>
</evidence>
<dbReference type="Pfam" id="PF02771">
    <property type="entry name" value="Acyl-CoA_dh_N"/>
    <property type="match status" value="1"/>
</dbReference>
<feature type="domain" description="Acyl-CoA dehydrogenase/oxidase C-terminal" evidence="7">
    <location>
        <begin position="237"/>
        <end position="393"/>
    </location>
</feature>
<dbReference type="SUPFAM" id="SSF56645">
    <property type="entry name" value="Acyl-CoA dehydrogenase NM domain-like"/>
    <property type="match status" value="1"/>
</dbReference>
<dbReference type="InterPro" id="IPR046373">
    <property type="entry name" value="Acyl-CoA_Oxase/DH_mid-dom_sf"/>
</dbReference>
<dbReference type="Gene3D" id="1.20.140.10">
    <property type="entry name" value="Butyryl-CoA Dehydrogenase, subunit A, domain 3"/>
    <property type="match status" value="1"/>
</dbReference>
<evidence type="ECO:0000259" key="9">
    <source>
        <dbReference type="Pfam" id="PF02771"/>
    </source>
</evidence>
<feature type="domain" description="Acyl-CoA oxidase/dehydrogenase middle" evidence="8">
    <location>
        <begin position="131"/>
        <end position="224"/>
    </location>
</feature>
<dbReference type="Pfam" id="PF02770">
    <property type="entry name" value="Acyl-CoA_dh_M"/>
    <property type="match status" value="1"/>
</dbReference>
<keyword evidence="3 6" id="KW-0285">Flavoprotein</keyword>
<dbReference type="EMBL" id="CP036501">
    <property type="protein sequence ID" value="UZP74544.1"/>
    <property type="molecule type" value="Genomic_DNA"/>
</dbReference>
<dbReference type="RefSeq" id="WP_279240997.1">
    <property type="nucleotide sequence ID" value="NZ_CP036501.1"/>
</dbReference>
<keyword evidence="11" id="KW-1185">Reference proteome</keyword>
<gene>
    <name evidence="10" type="ORF">E0F26_07240</name>
</gene>
<accession>A0ABY6Q666</accession>
<evidence type="ECO:0000256" key="2">
    <source>
        <dbReference type="ARBA" id="ARBA00009347"/>
    </source>
</evidence>
<dbReference type="Proteomes" id="UP001317963">
    <property type="component" value="Chromosome"/>
</dbReference>
<organism evidence="10 11">
    <name type="scientific">Candidatus Paraluminiphilus aquimaris</name>
    <dbReference type="NCBI Taxonomy" id="2518994"/>
    <lineage>
        <taxon>Bacteria</taxon>
        <taxon>Pseudomonadati</taxon>
        <taxon>Pseudomonadota</taxon>
        <taxon>Gammaproteobacteria</taxon>
        <taxon>Cellvibrionales</taxon>
        <taxon>Halieaceae</taxon>
        <taxon>Candidatus Paraluminiphilus</taxon>
    </lineage>
</organism>
<proteinExistence type="inferred from homology"/>
<evidence type="ECO:0000256" key="3">
    <source>
        <dbReference type="ARBA" id="ARBA00022630"/>
    </source>
</evidence>
<dbReference type="InterPro" id="IPR009075">
    <property type="entry name" value="AcylCo_DH/oxidase_C"/>
</dbReference>
<dbReference type="PANTHER" id="PTHR43292">
    <property type="entry name" value="ACYL-COA DEHYDROGENASE"/>
    <property type="match status" value="1"/>
</dbReference>
<evidence type="ECO:0000259" key="8">
    <source>
        <dbReference type="Pfam" id="PF02770"/>
    </source>
</evidence>
<evidence type="ECO:0000259" key="7">
    <source>
        <dbReference type="Pfam" id="PF00441"/>
    </source>
</evidence>
<evidence type="ECO:0000256" key="1">
    <source>
        <dbReference type="ARBA" id="ARBA00001974"/>
    </source>
</evidence>
<dbReference type="InterPro" id="IPR009100">
    <property type="entry name" value="AcylCoA_DH/oxidase_NM_dom_sf"/>
</dbReference>
<comment type="cofactor">
    <cofactor evidence="1 6">
        <name>FAD</name>
        <dbReference type="ChEBI" id="CHEBI:57692"/>
    </cofactor>
</comment>
<dbReference type="Pfam" id="PF00441">
    <property type="entry name" value="Acyl-CoA_dh_1"/>
    <property type="match status" value="1"/>
</dbReference>
<comment type="similarity">
    <text evidence="2 6">Belongs to the acyl-CoA dehydrogenase family.</text>
</comment>
<name>A0ABY6Q666_9GAMM</name>
<dbReference type="Gene3D" id="1.10.540.10">
    <property type="entry name" value="Acyl-CoA dehydrogenase/oxidase, N-terminal domain"/>
    <property type="match status" value="1"/>
</dbReference>
<dbReference type="InterPro" id="IPR013786">
    <property type="entry name" value="AcylCoA_DH/ox_N"/>
</dbReference>
<evidence type="ECO:0000256" key="4">
    <source>
        <dbReference type="ARBA" id="ARBA00022827"/>
    </source>
</evidence>